<dbReference type="EMBL" id="PNIX01000010">
    <property type="protein sequence ID" value="PMP84377.1"/>
    <property type="molecule type" value="Genomic_DNA"/>
</dbReference>
<comment type="caution">
    <text evidence="4">The sequence shown here is derived from an EMBL/GenBank/DDBJ whole genome shotgun (WGS) entry which is preliminary data.</text>
</comment>
<proteinExistence type="inferred from homology"/>
<feature type="domain" description="Aldehyde dehydrogenase" evidence="3">
    <location>
        <begin position="14"/>
        <end position="466"/>
    </location>
</feature>
<dbReference type="SUPFAM" id="SSF53720">
    <property type="entry name" value="ALDH-like"/>
    <property type="match status" value="1"/>
</dbReference>
<dbReference type="InterPro" id="IPR016162">
    <property type="entry name" value="Ald_DH_N"/>
</dbReference>
<dbReference type="FunFam" id="3.40.605.10:FF:000007">
    <property type="entry name" value="NAD/NADP-dependent betaine aldehyde dehydrogenase"/>
    <property type="match status" value="1"/>
</dbReference>
<accession>A0A2J6XA16</accession>
<reference evidence="4 5" key="1">
    <citation type="submission" date="2018-01" db="EMBL/GenBank/DDBJ databases">
        <title>Metagenomic assembled genomes from two thermal pools in the Uzon Caldera, Kamchatka, Russia.</title>
        <authorList>
            <person name="Wilkins L."/>
            <person name="Ettinger C."/>
        </authorList>
    </citation>
    <scope>NUCLEOTIDE SEQUENCE [LARGE SCALE GENOMIC DNA]</scope>
    <source>
        <strain evidence="4">ARK-10</strain>
    </source>
</reference>
<protein>
    <submittedName>
        <fullName evidence="4">Aldehyde dehydrogenase</fullName>
    </submittedName>
</protein>
<keyword evidence="2" id="KW-0560">Oxidoreductase</keyword>
<evidence type="ECO:0000313" key="4">
    <source>
        <dbReference type="EMBL" id="PMP84377.1"/>
    </source>
</evidence>
<dbReference type="GO" id="GO:0008911">
    <property type="term" value="F:lactaldehyde dehydrogenase (NAD+) activity"/>
    <property type="evidence" value="ECO:0007669"/>
    <property type="project" value="TreeGrafter"/>
</dbReference>
<dbReference type="PANTHER" id="PTHR42991">
    <property type="entry name" value="ALDEHYDE DEHYDROGENASE"/>
    <property type="match status" value="1"/>
</dbReference>
<dbReference type="AlphaFoldDB" id="A0A2J6XA16"/>
<dbReference type="Gene3D" id="3.40.605.10">
    <property type="entry name" value="Aldehyde Dehydrogenase, Chain A, domain 1"/>
    <property type="match status" value="1"/>
</dbReference>
<dbReference type="Pfam" id="PF00171">
    <property type="entry name" value="Aldedh"/>
    <property type="match status" value="1"/>
</dbReference>
<dbReference type="PANTHER" id="PTHR42991:SF1">
    <property type="entry name" value="ALDEHYDE DEHYDROGENASE"/>
    <property type="match status" value="1"/>
</dbReference>
<comment type="similarity">
    <text evidence="1">Belongs to the aldehyde dehydrogenase family.</text>
</comment>
<sequence>MDMLIGGKRVPGTKRIEIHYPYTGEVVDTIPVATAEEVDQAITMAEKGKRLMKDLPIHKRVDILMKTAELLDKNKNEIANFLVHEAGKTIMDSRDEVVRTAELFRYAAEEAKRINGETLPFSSLKGSEKKVGYFVKEPVGIVVAIAPFNVPLALMAHKIAPAIAAGNAIIMKPASQTSMNTIRMGEFLVEAGMPPEAVSVLTGGGSVVGDALVKDPRVRMVSFTGSLETGKRISTNAGIKKLSLELGSNSAMIVTENADVDKAAESAVNGGFQNAGQVCISVQRVFVHEKVYDEFINKAIEKAKNFKYGNPEIESSQMGPVIDENNAKRIIEWINEAVSNGAKLVTGGERNYTLIPPTILVDVPLNTKMMTNELFGPAIGVRKFKNLDEAIELVNSSQYGLQAAIFTRDIKEAFKAANGIEAGGVMINEGPRYRADFMPYGGYKNSGIGREGVKFAIDEMSELKVVCFDLR</sequence>
<dbReference type="FunFam" id="3.40.309.10:FF:000009">
    <property type="entry name" value="Aldehyde dehydrogenase A"/>
    <property type="match status" value="1"/>
</dbReference>
<dbReference type="Proteomes" id="UP000236910">
    <property type="component" value="Unassembled WGS sequence"/>
</dbReference>
<gene>
    <name evidence="4" type="ORF">C0175_00155</name>
</gene>
<evidence type="ECO:0000313" key="5">
    <source>
        <dbReference type="Proteomes" id="UP000236910"/>
    </source>
</evidence>
<dbReference type="InterPro" id="IPR016163">
    <property type="entry name" value="Ald_DH_C"/>
</dbReference>
<evidence type="ECO:0000259" key="3">
    <source>
        <dbReference type="Pfam" id="PF00171"/>
    </source>
</evidence>
<dbReference type="InterPro" id="IPR015590">
    <property type="entry name" value="Aldehyde_DH_dom"/>
</dbReference>
<dbReference type="InterPro" id="IPR016161">
    <property type="entry name" value="Ald_DH/histidinol_DH"/>
</dbReference>
<organism evidence="4 5">
    <name type="scientific">Caldisericum exile</name>
    <dbReference type="NCBI Taxonomy" id="693075"/>
    <lineage>
        <taxon>Bacteria</taxon>
        <taxon>Pseudomonadati</taxon>
        <taxon>Caldisericota/Cryosericota group</taxon>
        <taxon>Caldisericota</taxon>
        <taxon>Caldisericia</taxon>
        <taxon>Caldisericales</taxon>
        <taxon>Caldisericaceae</taxon>
        <taxon>Caldisericum</taxon>
    </lineage>
</organism>
<evidence type="ECO:0000256" key="2">
    <source>
        <dbReference type="ARBA" id="ARBA00023002"/>
    </source>
</evidence>
<evidence type="ECO:0000256" key="1">
    <source>
        <dbReference type="ARBA" id="ARBA00009986"/>
    </source>
</evidence>
<dbReference type="Gene3D" id="3.40.309.10">
    <property type="entry name" value="Aldehyde Dehydrogenase, Chain A, domain 2"/>
    <property type="match status" value="1"/>
</dbReference>
<dbReference type="InterPro" id="IPR051020">
    <property type="entry name" value="ALDH-related_metabolic_enz"/>
</dbReference>
<name>A0A2J6XA16_9BACT</name>